<dbReference type="Pfam" id="PF22564">
    <property type="entry name" value="HAAS"/>
    <property type="match status" value="1"/>
</dbReference>
<evidence type="ECO:0000313" key="3">
    <source>
        <dbReference type="EMBL" id="MSR93543.1"/>
    </source>
</evidence>
<keyword evidence="4" id="KW-1185">Reference proteome</keyword>
<dbReference type="RefSeq" id="WP_154476608.1">
    <property type="nucleotide sequence ID" value="NZ_VULY01000018.1"/>
</dbReference>
<gene>
    <name evidence="3" type="ORF">FYJ34_04525</name>
</gene>
<protein>
    <submittedName>
        <fullName evidence="3">DUF1700 domain-containing protein</fullName>
    </submittedName>
</protein>
<reference evidence="3 4" key="1">
    <citation type="submission" date="2019-08" db="EMBL/GenBank/DDBJ databases">
        <title>In-depth cultivation of the pig gut microbiome towards novel bacterial diversity and tailored functional studies.</title>
        <authorList>
            <person name="Wylensek D."/>
            <person name="Hitch T.C.A."/>
            <person name="Clavel T."/>
        </authorList>
    </citation>
    <scope>NUCLEOTIDE SEQUENCE [LARGE SCALE GENOMIC DNA]</scope>
    <source>
        <strain evidence="3 4">68-1-5</strain>
    </source>
</reference>
<keyword evidence="2" id="KW-0812">Transmembrane</keyword>
<dbReference type="Proteomes" id="UP000434409">
    <property type="component" value="Unassembled WGS sequence"/>
</dbReference>
<proteinExistence type="predicted"/>
<dbReference type="EMBL" id="VULY01000018">
    <property type="protein sequence ID" value="MSR93543.1"/>
    <property type="molecule type" value="Genomic_DNA"/>
</dbReference>
<keyword evidence="2" id="KW-0472">Membrane</keyword>
<sequence>MTKHEFLRRLEEALVNEVEPSVIRENLKYYEEYIGEEVKKGRTEEEVLEELGDPWAIARTISDMAETGSQEPRSPQHRADYEEERTESRGSSVQINTGRWGCILWLVIGILAVIAIGALIAGIISTLLPILLPILAIVVIVRIFAGRS</sequence>
<feature type="transmembrane region" description="Helical" evidence="2">
    <location>
        <begin position="102"/>
        <end position="121"/>
    </location>
</feature>
<accession>A0A6N7URY0</accession>
<evidence type="ECO:0000256" key="2">
    <source>
        <dbReference type="SAM" id="Phobius"/>
    </source>
</evidence>
<organism evidence="3 4">
    <name type="scientific">Suipraeoptans intestinalis</name>
    <dbReference type="NCBI Taxonomy" id="2606628"/>
    <lineage>
        <taxon>Bacteria</taxon>
        <taxon>Bacillati</taxon>
        <taxon>Bacillota</taxon>
        <taxon>Clostridia</taxon>
        <taxon>Lachnospirales</taxon>
        <taxon>Lachnospiraceae</taxon>
        <taxon>Suipraeoptans</taxon>
    </lineage>
</organism>
<comment type="caution">
    <text evidence="3">The sequence shown here is derived from an EMBL/GenBank/DDBJ whole genome shotgun (WGS) entry which is preliminary data.</text>
</comment>
<evidence type="ECO:0000256" key="1">
    <source>
        <dbReference type="SAM" id="MobiDB-lite"/>
    </source>
</evidence>
<name>A0A6N7URY0_9FIRM</name>
<evidence type="ECO:0000313" key="4">
    <source>
        <dbReference type="Proteomes" id="UP000434409"/>
    </source>
</evidence>
<feature type="region of interest" description="Disordered" evidence="1">
    <location>
        <begin position="65"/>
        <end position="90"/>
    </location>
</feature>
<dbReference type="AlphaFoldDB" id="A0A6N7URY0"/>
<feature type="transmembrane region" description="Helical" evidence="2">
    <location>
        <begin position="127"/>
        <end position="145"/>
    </location>
</feature>
<keyword evidence="2" id="KW-1133">Transmembrane helix</keyword>